<proteinExistence type="predicted"/>
<dbReference type="EMBL" id="CAJNOJ010000034">
    <property type="protein sequence ID" value="CAF0905728.1"/>
    <property type="molecule type" value="Genomic_DNA"/>
</dbReference>
<comment type="caution">
    <text evidence="2">The sequence shown here is derived from an EMBL/GenBank/DDBJ whole genome shotgun (WGS) entry which is preliminary data.</text>
</comment>
<protein>
    <submittedName>
        <fullName evidence="2">Uncharacterized protein</fullName>
    </submittedName>
</protein>
<evidence type="ECO:0000313" key="3">
    <source>
        <dbReference type="Proteomes" id="UP000663852"/>
    </source>
</evidence>
<feature type="region of interest" description="Disordered" evidence="1">
    <location>
        <begin position="1"/>
        <end position="31"/>
    </location>
</feature>
<evidence type="ECO:0000256" key="1">
    <source>
        <dbReference type="SAM" id="MobiDB-lite"/>
    </source>
</evidence>
<sequence length="128" mass="14752">MGNSLPQLSVHRSLRASKTKSPYPSLKKSRSLREYARNTNNCFTSNNSHNRRNITFSRPQSLPPTDAEIIDIHALRCRMSTSNVDEGEHQLLKQLDYIHSCVRKDKGLFGKKNTFSVFLNYCIYCSNR</sequence>
<gene>
    <name evidence="2" type="ORF">EDS130_LOCUS10007</name>
</gene>
<dbReference type="AlphaFoldDB" id="A0A814A081"/>
<accession>A0A814A081</accession>
<dbReference type="Proteomes" id="UP000663852">
    <property type="component" value="Unassembled WGS sequence"/>
</dbReference>
<organism evidence="2 3">
    <name type="scientific">Adineta ricciae</name>
    <name type="common">Rotifer</name>
    <dbReference type="NCBI Taxonomy" id="249248"/>
    <lineage>
        <taxon>Eukaryota</taxon>
        <taxon>Metazoa</taxon>
        <taxon>Spiralia</taxon>
        <taxon>Gnathifera</taxon>
        <taxon>Rotifera</taxon>
        <taxon>Eurotatoria</taxon>
        <taxon>Bdelloidea</taxon>
        <taxon>Adinetida</taxon>
        <taxon>Adinetidae</taxon>
        <taxon>Adineta</taxon>
    </lineage>
</organism>
<name>A0A814A081_ADIRI</name>
<dbReference type="OrthoDB" id="10249433at2759"/>
<evidence type="ECO:0000313" key="2">
    <source>
        <dbReference type="EMBL" id="CAF0905728.1"/>
    </source>
</evidence>
<reference evidence="2" key="1">
    <citation type="submission" date="2021-02" db="EMBL/GenBank/DDBJ databases">
        <authorList>
            <person name="Nowell W R."/>
        </authorList>
    </citation>
    <scope>NUCLEOTIDE SEQUENCE</scope>
</reference>